<comment type="caution">
    <text evidence="2">The sequence shown here is derived from an EMBL/GenBank/DDBJ whole genome shotgun (WGS) entry which is preliminary data.</text>
</comment>
<feature type="transmembrane region" description="Helical" evidence="1">
    <location>
        <begin position="497"/>
        <end position="515"/>
    </location>
</feature>
<feature type="transmembrane region" description="Helical" evidence="1">
    <location>
        <begin position="289"/>
        <end position="311"/>
    </location>
</feature>
<keyword evidence="1" id="KW-0472">Membrane</keyword>
<feature type="transmembrane region" description="Helical" evidence="1">
    <location>
        <begin position="78"/>
        <end position="99"/>
    </location>
</feature>
<name>A0A2H0B636_9BACT</name>
<feature type="transmembrane region" description="Helical" evidence="1">
    <location>
        <begin position="263"/>
        <end position="282"/>
    </location>
</feature>
<evidence type="ECO:0000313" key="3">
    <source>
        <dbReference type="Proteomes" id="UP000229459"/>
    </source>
</evidence>
<evidence type="ECO:0000313" key="2">
    <source>
        <dbReference type="EMBL" id="PIP53084.1"/>
    </source>
</evidence>
<feature type="transmembrane region" description="Helical" evidence="1">
    <location>
        <begin position="201"/>
        <end position="220"/>
    </location>
</feature>
<dbReference type="Proteomes" id="UP000229459">
    <property type="component" value="Unassembled WGS sequence"/>
</dbReference>
<keyword evidence="1" id="KW-1133">Transmembrane helix</keyword>
<sequence length="519" mass="59830">MFNFIFSSVAVGFFSNMDGELHLGRIGVYTHELRQGQFPVRWSEILNYGYGSPIFNFVYPLPYFSASILHLIGLPLSFSIKIIIILSWILSGIFMYLALSKWTKNKLASVIGALFYIAMPYRIMDVYVRMAFGEHVAFVFPPLIMLGYLYFKQDKNINGLFWVTIAVAGLILSHNALAIMFLILLYAIAIFDLGIKNIKKISFLSLAFFGGLLISAFFWLSSLYEMKYTLTKIYLSDKNFHDYFLNLAQVWWMPWSFSNKHTPTYIGISGLITTLLAIITVLKTKSKTIIFLLVFLGLTIFITTPLSVWFWERIPIIQFFQTPWRFLSIAVYIISLLIAYSLKNNKNYILGIILVVVLLIEVVPNIKVSKLMSVDDSYYNNYPLSTTWHHEGAPIWTAGEATEFPPQRFQLLGDGEIKFNQENTLAKNIKVFANQDSRLIYNHYYFPGWKVFVDQKPVEVQFQDPQYRGLITFDIAKGNHNVEIIFGKTKIRLVSEFLSLIGILFFIGLTIRTNFRSKI</sequence>
<feature type="transmembrane region" description="Helical" evidence="1">
    <location>
        <begin position="130"/>
        <end position="151"/>
    </location>
</feature>
<keyword evidence="1" id="KW-0812">Transmembrane</keyword>
<proteinExistence type="predicted"/>
<protein>
    <submittedName>
        <fullName evidence="2">Uncharacterized protein</fullName>
    </submittedName>
</protein>
<gene>
    <name evidence="2" type="ORF">COX08_02890</name>
</gene>
<feature type="transmembrane region" description="Helical" evidence="1">
    <location>
        <begin position="323"/>
        <end position="341"/>
    </location>
</feature>
<feature type="transmembrane region" description="Helical" evidence="1">
    <location>
        <begin position="106"/>
        <end position="124"/>
    </location>
</feature>
<evidence type="ECO:0000256" key="1">
    <source>
        <dbReference type="SAM" id="Phobius"/>
    </source>
</evidence>
<reference evidence="2 3" key="1">
    <citation type="submission" date="2017-09" db="EMBL/GenBank/DDBJ databases">
        <title>Depth-based differentiation of microbial function through sediment-hosted aquifers and enrichment of novel symbionts in the deep terrestrial subsurface.</title>
        <authorList>
            <person name="Probst A.J."/>
            <person name="Ladd B."/>
            <person name="Jarett J.K."/>
            <person name="Geller-Mcgrath D.E."/>
            <person name="Sieber C.M."/>
            <person name="Emerson J.B."/>
            <person name="Anantharaman K."/>
            <person name="Thomas B.C."/>
            <person name="Malmstrom R."/>
            <person name="Stieglmeier M."/>
            <person name="Klingl A."/>
            <person name="Woyke T."/>
            <person name="Ryan C.M."/>
            <person name="Banfield J.F."/>
        </authorList>
    </citation>
    <scope>NUCLEOTIDE SEQUENCE [LARGE SCALE GENOMIC DNA]</scope>
    <source>
        <strain evidence="2">CG23_combo_of_CG06-09_8_20_14_all_34_8</strain>
    </source>
</reference>
<dbReference type="EMBL" id="PCSR01000069">
    <property type="protein sequence ID" value="PIP53084.1"/>
    <property type="molecule type" value="Genomic_DNA"/>
</dbReference>
<feature type="transmembrane region" description="Helical" evidence="1">
    <location>
        <begin position="160"/>
        <end position="189"/>
    </location>
</feature>
<accession>A0A2H0B636</accession>
<feature type="transmembrane region" description="Helical" evidence="1">
    <location>
        <begin position="348"/>
        <end position="366"/>
    </location>
</feature>
<organism evidence="2 3">
    <name type="scientific">Candidatus Beckwithbacteria bacterium CG23_combo_of_CG06-09_8_20_14_all_34_8</name>
    <dbReference type="NCBI Taxonomy" id="1974497"/>
    <lineage>
        <taxon>Bacteria</taxon>
        <taxon>Candidatus Beckwithiibacteriota</taxon>
    </lineage>
</organism>
<dbReference type="AlphaFoldDB" id="A0A2H0B636"/>